<dbReference type="Proteomes" id="UP000271974">
    <property type="component" value="Unassembled WGS sequence"/>
</dbReference>
<evidence type="ECO:0000313" key="4">
    <source>
        <dbReference type="Proteomes" id="UP000271974"/>
    </source>
</evidence>
<dbReference type="AlphaFoldDB" id="A0A3S1BBH6"/>
<name>A0A3S1BBH6_ELYCH</name>
<organism evidence="3 4">
    <name type="scientific">Elysia chlorotica</name>
    <name type="common">Eastern emerald elysia</name>
    <name type="synonym">Sea slug</name>
    <dbReference type="NCBI Taxonomy" id="188477"/>
    <lineage>
        <taxon>Eukaryota</taxon>
        <taxon>Metazoa</taxon>
        <taxon>Spiralia</taxon>
        <taxon>Lophotrochozoa</taxon>
        <taxon>Mollusca</taxon>
        <taxon>Gastropoda</taxon>
        <taxon>Heterobranchia</taxon>
        <taxon>Euthyneura</taxon>
        <taxon>Panpulmonata</taxon>
        <taxon>Sacoglossa</taxon>
        <taxon>Placobranchoidea</taxon>
        <taxon>Plakobranchidae</taxon>
        <taxon>Elysia</taxon>
    </lineage>
</organism>
<gene>
    <name evidence="3" type="ORF">EGW08_007793</name>
</gene>
<reference evidence="3 4" key="1">
    <citation type="submission" date="2019-01" db="EMBL/GenBank/DDBJ databases">
        <title>A draft genome assembly of the solar-powered sea slug Elysia chlorotica.</title>
        <authorList>
            <person name="Cai H."/>
            <person name="Li Q."/>
            <person name="Fang X."/>
            <person name="Li J."/>
            <person name="Curtis N.E."/>
            <person name="Altenburger A."/>
            <person name="Shibata T."/>
            <person name="Feng M."/>
            <person name="Maeda T."/>
            <person name="Schwartz J.A."/>
            <person name="Shigenobu S."/>
            <person name="Lundholm N."/>
            <person name="Nishiyama T."/>
            <person name="Yang H."/>
            <person name="Hasebe M."/>
            <person name="Li S."/>
            <person name="Pierce S.K."/>
            <person name="Wang J."/>
        </authorList>
    </citation>
    <scope>NUCLEOTIDE SEQUENCE [LARGE SCALE GENOMIC DNA]</scope>
    <source>
        <strain evidence="3">EC2010</strain>
        <tissue evidence="3">Whole organism of an adult</tissue>
    </source>
</reference>
<evidence type="ECO:0000256" key="1">
    <source>
        <dbReference type="SAM" id="MobiDB-lite"/>
    </source>
</evidence>
<dbReference type="EMBL" id="RQTK01000206">
    <property type="protein sequence ID" value="RUS84409.1"/>
    <property type="molecule type" value="Genomic_DNA"/>
</dbReference>
<feature type="signal peptide" evidence="2">
    <location>
        <begin position="1"/>
        <end position="21"/>
    </location>
</feature>
<evidence type="ECO:0000256" key="2">
    <source>
        <dbReference type="SAM" id="SignalP"/>
    </source>
</evidence>
<protein>
    <submittedName>
        <fullName evidence="3">Uncharacterized protein</fullName>
    </submittedName>
</protein>
<keyword evidence="4" id="KW-1185">Reference proteome</keyword>
<evidence type="ECO:0000313" key="3">
    <source>
        <dbReference type="EMBL" id="RUS84409.1"/>
    </source>
</evidence>
<sequence>MAFLLPLIFIAFALMLTKKRGFSDDEIYSSFAEEAWESTPKVSLALTVYSITGKREAVIEQDAVRSQATNETGGRKSNAHHDDRVSSGYSVYSSYNSHISYASTE</sequence>
<proteinExistence type="predicted"/>
<keyword evidence="2" id="KW-0732">Signal</keyword>
<feature type="chain" id="PRO_5018650959" evidence="2">
    <location>
        <begin position="22"/>
        <end position="105"/>
    </location>
</feature>
<accession>A0A3S1BBH6</accession>
<comment type="caution">
    <text evidence="3">The sequence shown here is derived from an EMBL/GenBank/DDBJ whole genome shotgun (WGS) entry which is preliminary data.</text>
</comment>
<feature type="region of interest" description="Disordered" evidence="1">
    <location>
        <begin position="62"/>
        <end position="90"/>
    </location>
</feature>